<dbReference type="RefSeq" id="XP_004355002.1">
    <property type="nucleotide sequence ID" value="XM_004354950.1"/>
</dbReference>
<dbReference type="GeneID" id="14868523"/>
<evidence type="ECO:0000256" key="3">
    <source>
        <dbReference type="SAM" id="SignalP"/>
    </source>
</evidence>
<keyword evidence="2" id="KW-1133">Transmembrane helix</keyword>
<evidence type="ECO:0000256" key="1">
    <source>
        <dbReference type="SAM" id="MobiDB-lite"/>
    </source>
</evidence>
<evidence type="ECO:0000313" key="5">
    <source>
        <dbReference type="Proteomes" id="UP000007797"/>
    </source>
</evidence>
<keyword evidence="2" id="KW-0472">Membrane</keyword>
<gene>
    <name evidence="4" type="ORF">DFA_09149</name>
</gene>
<evidence type="ECO:0008006" key="6">
    <source>
        <dbReference type="Google" id="ProtNLM"/>
    </source>
</evidence>
<dbReference type="EMBL" id="GL883023">
    <property type="protein sequence ID" value="EGG16602.1"/>
    <property type="molecule type" value="Genomic_DNA"/>
</dbReference>
<evidence type="ECO:0000256" key="2">
    <source>
        <dbReference type="SAM" id="Phobius"/>
    </source>
</evidence>
<keyword evidence="2" id="KW-0812">Transmembrane</keyword>
<accession>F4Q6U2</accession>
<reference evidence="5" key="1">
    <citation type="journal article" date="2011" name="Genome Res.">
        <title>Phylogeny-wide analysis of social amoeba genomes highlights ancient origins for complex intercellular communication.</title>
        <authorList>
            <person name="Heidel A.J."/>
            <person name="Lawal H.M."/>
            <person name="Felder M."/>
            <person name="Schilde C."/>
            <person name="Helps N.R."/>
            <person name="Tunggal B."/>
            <person name="Rivero F."/>
            <person name="John U."/>
            <person name="Schleicher M."/>
            <person name="Eichinger L."/>
            <person name="Platzer M."/>
            <person name="Noegel A.A."/>
            <person name="Schaap P."/>
            <person name="Gloeckner G."/>
        </authorList>
    </citation>
    <scope>NUCLEOTIDE SEQUENCE [LARGE SCALE GENOMIC DNA]</scope>
    <source>
        <strain evidence="5">SH3</strain>
    </source>
</reference>
<organism evidence="4 5">
    <name type="scientific">Cavenderia fasciculata</name>
    <name type="common">Slime mold</name>
    <name type="synonym">Dictyostelium fasciculatum</name>
    <dbReference type="NCBI Taxonomy" id="261658"/>
    <lineage>
        <taxon>Eukaryota</taxon>
        <taxon>Amoebozoa</taxon>
        <taxon>Evosea</taxon>
        <taxon>Eumycetozoa</taxon>
        <taxon>Dictyostelia</taxon>
        <taxon>Acytosteliales</taxon>
        <taxon>Cavenderiaceae</taxon>
        <taxon>Cavenderia</taxon>
    </lineage>
</organism>
<keyword evidence="5" id="KW-1185">Reference proteome</keyword>
<feature type="transmembrane region" description="Helical" evidence="2">
    <location>
        <begin position="761"/>
        <end position="786"/>
    </location>
</feature>
<name>F4Q6U2_CACFS</name>
<dbReference type="AlphaFoldDB" id="F4Q6U2"/>
<dbReference type="Proteomes" id="UP000007797">
    <property type="component" value="Unassembled WGS sequence"/>
</dbReference>
<feature type="region of interest" description="Disordered" evidence="1">
    <location>
        <begin position="789"/>
        <end position="815"/>
    </location>
</feature>
<proteinExistence type="predicted"/>
<sequence>MSKIILIVLGIFIFLLCHISNSPIQAMEYQITMGPTYLPNAPKKYVNNTDFMVQLNWVTKCFYVWNTFNESHKNNAQFSLMPMSFRDDTIFKFVNVNYTIHYTCFDFHCFPNVTGPWPYYYFVIYHPYYQFINSTISWDGIPDRPTQLDMTMTYSNYTNVVYNIDSVVPMRLYSLEHRMSNVSFFCTPSKHKRMLFLMTYLCEHYQIKFCANGDTVVYHLLKQHDIYQNDIRYWIEYIHFNESYIGLYNNSYLWNNKTSYYINNSIIDCQNSMIETINTTLETGSKALLYQSNLTFVSFKVNHGEIHLNHTITFTITNKGYSNSPEMIISNNSKIIFNNVTINNPFPLDIFDSTFFIEGNPVNTKVPFTVNLYGKSILELNDPVVSHHPDIFFNLNDDTVIIFNKRNTDNRPIYPPIKLKGKNGVIFRNDDGFNLTPYYSMTGYPSFTIVSNATLNLVQYIQFVNISLSNSTLNASSAVKFPIYTGIEKNNLINNCSIAYFGGSMIGSNNQIDKLTILHGENENSTMITFFNATIENIQFFTIHKIIQIELKVIIKNSIFEFSNRLEFSNSVNQTNDDSLVISNSTIILSNGLGGNISSLYFEKDSTIVGNGIIDINSTKTIIDAPIGSLVSYSNFSINCVQNINCFNLTLYQFIDSNTTSTFKLNGFENGHFNGTLVIGYFVNSIVLFKNYTVLEFDVKRLLGNETVDYQKVKLVPLDGKLKPTDSDPLPFVAHATRDSITVQFLPAPEKTVGDQSNPNAGVIAGAVVGPVVGAVAIGAVAKILYNKRKQKTATSTSPPSPHIGRAPSSSPLNA</sequence>
<protein>
    <recommendedName>
        <fullName evidence="6">Transmembrane protein</fullName>
    </recommendedName>
</protein>
<dbReference type="KEGG" id="dfa:DFA_09149"/>
<feature type="chain" id="PRO_5003320651" description="Transmembrane protein" evidence="3">
    <location>
        <begin position="27"/>
        <end position="815"/>
    </location>
</feature>
<keyword evidence="3" id="KW-0732">Signal</keyword>
<evidence type="ECO:0000313" key="4">
    <source>
        <dbReference type="EMBL" id="EGG16602.1"/>
    </source>
</evidence>
<feature type="signal peptide" evidence="3">
    <location>
        <begin position="1"/>
        <end position="26"/>
    </location>
</feature>